<reference evidence="2 3" key="1">
    <citation type="submission" date="2019-03" db="EMBL/GenBank/DDBJ databases">
        <title>Bacillus niacini sp. nov. a Nicotinate-Metabolizing Mesophile Isolated from Soil.</title>
        <authorList>
            <person name="Zhang G."/>
        </authorList>
    </citation>
    <scope>NUCLEOTIDE SEQUENCE [LARGE SCALE GENOMIC DNA]</scope>
    <source>
        <strain evidence="2 3">WN066</strain>
    </source>
</reference>
<comment type="caution">
    <text evidence="2">The sequence shown here is derived from an EMBL/GenBank/DDBJ whole genome shotgun (WGS) entry which is preliminary data.</text>
</comment>
<dbReference type="AlphaFoldDB" id="A0A4R5VQ67"/>
<evidence type="ECO:0000259" key="1">
    <source>
        <dbReference type="PROSITE" id="PS50965"/>
    </source>
</evidence>
<accession>A0A4R5VQ67</accession>
<feature type="domain" description="NERD" evidence="1">
    <location>
        <begin position="44"/>
        <end position="160"/>
    </location>
</feature>
<name>A0A4R5VQ67_9BACI</name>
<evidence type="ECO:0000313" key="3">
    <source>
        <dbReference type="Proteomes" id="UP000295132"/>
    </source>
</evidence>
<dbReference type="EMBL" id="SMYO01000007">
    <property type="protein sequence ID" value="TDK60380.1"/>
    <property type="molecule type" value="Genomic_DNA"/>
</dbReference>
<organism evidence="2 3">
    <name type="scientific">Bacillus salipaludis</name>
    <dbReference type="NCBI Taxonomy" id="2547811"/>
    <lineage>
        <taxon>Bacteria</taxon>
        <taxon>Bacillati</taxon>
        <taxon>Bacillota</taxon>
        <taxon>Bacilli</taxon>
        <taxon>Bacillales</taxon>
        <taxon>Bacillaceae</taxon>
        <taxon>Bacillus</taxon>
    </lineage>
</organism>
<gene>
    <name evidence="2" type="ORF">E2K98_16895</name>
</gene>
<protein>
    <submittedName>
        <fullName evidence="2">NERD domain-containing protein</fullName>
    </submittedName>
</protein>
<proteinExistence type="predicted"/>
<dbReference type="InterPro" id="IPR011528">
    <property type="entry name" value="NERD"/>
</dbReference>
<dbReference type="Pfam" id="PF08378">
    <property type="entry name" value="NERD"/>
    <property type="match status" value="1"/>
</dbReference>
<evidence type="ECO:0000313" key="2">
    <source>
        <dbReference type="EMBL" id="TDK60380.1"/>
    </source>
</evidence>
<sequence>MTILIQKKRTIPLVILILEVLLRRLPLSDPRRPQIFEELNRRKAGFKGEQSLDYYFSKLDEKKIMIFHDLNLPDGDYNCQIDTLILSPEFALIIEIKNMAGKLVFDSENGQFFQIIAGKEKGYTDPISQSERHRDYIKNLLAIHHLPPVPVDYIVVVSNPYSILEFRKSCTEIKQRVCKADNFLKRFKFFENRYSISILDSKDLRKLTRLLLKLNTPPTNFILKKYGIQKHELLTGVHCPLCFSLPLKREKRKWYCPSCDQFSTDAHLYALQDYFLVMDSKITNKQFRDFIHIQSIDTSKRLLKSAPLFHFGKYRLMMYYPTTLPWINK</sequence>
<dbReference type="Proteomes" id="UP000295132">
    <property type="component" value="Unassembled WGS sequence"/>
</dbReference>
<dbReference type="PROSITE" id="PS50965">
    <property type="entry name" value="NERD"/>
    <property type="match status" value="1"/>
</dbReference>